<feature type="domain" description="Leucine-binding protein" evidence="3">
    <location>
        <begin position="38"/>
        <end position="362"/>
    </location>
</feature>
<reference evidence="4" key="1">
    <citation type="journal article" date="2005" name="Environ. Microbiol.">
        <title>Genetic and functional properties of uncultivated thermophilic crenarchaeotes from a subsurface gold mine as revealed by analysis of genome fragments.</title>
        <authorList>
            <person name="Nunoura T."/>
            <person name="Hirayama H."/>
            <person name="Takami H."/>
            <person name="Oida H."/>
            <person name="Nishi S."/>
            <person name="Shimamura S."/>
            <person name="Suzuki Y."/>
            <person name="Inagaki F."/>
            <person name="Takai K."/>
            <person name="Nealson K.H."/>
            <person name="Horikoshi K."/>
        </authorList>
    </citation>
    <scope>NUCLEOTIDE SEQUENCE</scope>
</reference>
<dbReference type="InterPro" id="IPR028081">
    <property type="entry name" value="Leu-bd"/>
</dbReference>
<sequence>MKAIKRRTFLKGIGLAVGTATLSGVLRGPVLLAQPPVVTIGTLLDSTGPLAEFGPAERKGADLAAKHLNEAAQAVLGGPIIKLVHEDPGFPNFQQVVDRAKKLVTVDKAVGLVGGLASSASLAIAREVSKPFKVPQISPASTSPLLTVEPDDDYLFRSTASDALQGVVLAMLAAGEIKEVPVKYKTAATLYVNNPYGQGLSDRFAKSFEKRGGKVLAQVPHAEEVAPSYDAELRKALEGKPDVLVAISYPGHANVYLKQAVEVFKYKSFLFVDGTKSADMIKALGFDILHGFYGTVAAADPENPNAKRFEEEFKKVYGAIPPIPYIDTTYDAVAALGLAAAKVILERQAITGTAIRDNLREVANPPGVKLGVADAKDLICALACFVCGRTGNQYACGICAACALGSALEAEARANGINYEGAGSAMDFDKNGDVVSPIEIWQYNKDAEGGIKTITLVKQVPPE</sequence>
<proteinExistence type="inferred from homology"/>
<reference evidence="4" key="2">
    <citation type="journal article" date="2012" name="PLoS ONE">
        <title>A Deeply Branching Thermophilic Bacterium with an Ancient Acetyl-CoA Pathway Dominates a Subsurface Ecosystem.</title>
        <authorList>
            <person name="Takami H."/>
            <person name="Noguchi H."/>
            <person name="Takaki Y."/>
            <person name="Uchiyama I."/>
            <person name="Toyoda A."/>
            <person name="Nishi S."/>
            <person name="Chee G.-J."/>
            <person name="Arai W."/>
            <person name="Nunoura T."/>
            <person name="Itoh T."/>
            <person name="Hattori M."/>
            <person name="Takai K."/>
        </authorList>
    </citation>
    <scope>NUCLEOTIDE SEQUENCE</scope>
</reference>
<dbReference type="AlphaFoldDB" id="H5SUA9"/>
<protein>
    <submittedName>
        <fullName evidence="4">Extracellular solute-binding protein</fullName>
    </submittedName>
</protein>
<gene>
    <name evidence="4" type="ORF">HGMM_OP4C745</name>
</gene>
<dbReference type="EMBL" id="AP011803">
    <property type="protein sequence ID" value="BAL60109.1"/>
    <property type="molecule type" value="Genomic_DNA"/>
</dbReference>
<accession>H5SUA9</accession>
<evidence type="ECO:0000313" key="4">
    <source>
        <dbReference type="EMBL" id="BAL60109.1"/>
    </source>
</evidence>
<dbReference type="PANTHER" id="PTHR30483">
    <property type="entry name" value="LEUCINE-SPECIFIC-BINDING PROTEIN"/>
    <property type="match status" value="1"/>
</dbReference>
<dbReference type="Pfam" id="PF13458">
    <property type="entry name" value="Peripla_BP_6"/>
    <property type="match status" value="1"/>
</dbReference>
<evidence type="ECO:0000256" key="1">
    <source>
        <dbReference type="ARBA" id="ARBA00010062"/>
    </source>
</evidence>
<organism evidence="4">
    <name type="scientific">Acetithermum autotrophicum</name>
    <dbReference type="NCBI Taxonomy" id="1446466"/>
    <lineage>
        <taxon>Bacteria</taxon>
        <taxon>Candidatus Bipolaricaulota</taxon>
        <taxon>Candidatus Acetithermum</taxon>
    </lineage>
</organism>
<dbReference type="InterPro" id="IPR006311">
    <property type="entry name" value="TAT_signal"/>
</dbReference>
<dbReference type="PROSITE" id="PS51318">
    <property type="entry name" value="TAT"/>
    <property type="match status" value="1"/>
</dbReference>
<name>H5SUA9_ACEAU</name>
<evidence type="ECO:0000256" key="2">
    <source>
        <dbReference type="ARBA" id="ARBA00022729"/>
    </source>
</evidence>
<dbReference type="InterPro" id="IPR051010">
    <property type="entry name" value="BCAA_transport"/>
</dbReference>
<dbReference type="CDD" id="cd06346">
    <property type="entry name" value="PBP1_ABC_ligand_binding-like"/>
    <property type="match status" value="1"/>
</dbReference>
<dbReference type="Gene3D" id="3.40.50.2300">
    <property type="match status" value="2"/>
</dbReference>
<evidence type="ECO:0000259" key="3">
    <source>
        <dbReference type="Pfam" id="PF13458"/>
    </source>
</evidence>
<keyword evidence="2" id="KW-0732">Signal</keyword>
<dbReference type="SUPFAM" id="SSF53822">
    <property type="entry name" value="Periplasmic binding protein-like I"/>
    <property type="match status" value="1"/>
</dbReference>
<dbReference type="InterPro" id="IPR028082">
    <property type="entry name" value="Peripla_BP_I"/>
</dbReference>
<comment type="similarity">
    <text evidence="1">Belongs to the leucine-binding protein family.</text>
</comment>
<dbReference type="PANTHER" id="PTHR30483:SF6">
    <property type="entry name" value="PERIPLASMIC BINDING PROTEIN OF ABC TRANSPORTER FOR NATURAL AMINO ACIDS"/>
    <property type="match status" value="1"/>
</dbReference>